<keyword evidence="7" id="KW-1185">Reference proteome</keyword>
<dbReference type="KEGG" id="daa:AKL17_1013"/>
<dbReference type="Proteomes" id="UP000076128">
    <property type="component" value="Chromosome"/>
</dbReference>
<dbReference type="Pfam" id="PF13356">
    <property type="entry name" value="Arm-DNA-bind_3"/>
    <property type="match status" value="1"/>
</dbReference>
<protein>
    <submittedName>
        <fullName evidence="6">Phage integrase family protein</fullName>
    </submittedName>
</protein>
<evidence type="ECO:0000256" key="1">
    <source>
        <dbReference type="ARBA" id="ARBA00008857"/>
    </source>
</evidence>
<dbReference type="InterPro" id="IPR013762">
    <property type="entry name" value="Integrase-like_cat_sf"/>
</dbReference>
<sequence>MARVELTDALVKGYLAKQREDLVDTREPGLALRVTPAGGKTWVVRLRSADGTAQRVKIGSYPDMSLRAARATAAMQRVEIRSSTGNLNKTRRAEADAASASPTLADLLTEYGAGPGRNLATWQPSARGGKSEAVLRIRAVFARMLERRVGEISVEDLAATMQGYVPRSGKASANGQVSRGRAYLMSVLDWAAGRGRFSKVGKRRHPTVPAPDMHETNDPATDDPLITGERDRTLDHVELAKVLPLLAYPAPTCLDMRTPPEMDLRPLAMKFILLTAARLDEVVTMLWRDVDFETGVWTKPHVKRPRGGPRKQQLPLSDAALSLLRSLPNFSHRQPEQLCFSLPKGTEIGNWNRITVAVHRESNTSDWHRHDLRRTSSTVLDLIGVAPRVIDRILAHKTDNKKEGTSKALEHYIRGKNILRTVDPQKAALDQLAKVYAEIEADQEKANQAEE</sequence>
<keyword evidence="3" id="KW-0233">DNA recombination</keyword>
<keyword evidence="2" id="KW-0229">DNA integration</keyword>
<dbReference type="GO" id="GO:0003677">
    <property type="term" value="F:DNA binding"/>
    <property type="evidence" value="ECO:0007669"/>
    <property type="project" value="InterPro"/>
</dbReference>
<dbReference type="EMBL" id="CP012661">
    <property type="protein sequence ID" value="AMY68272.1"/>
    <property type="molecule type" value="Genomic_DNA"/>
</dbReference>
<dbReference type="InterPro" id="IPR025166">
    <property type="entry name" value="Integrase_DNA_bind_dom"/>
</dbReference>
<dbReference type="InterPro" id="IPR038488">
    <property type="entry name" value="Integrase_DNA-bd_sf"/>
</dbReference>
<evidence type="ECO:0000259" key="5">
    <source>
        <dbReference type="PROSITE" id="PS51898"/>
    </source>
</evidence>
<dbReference type="PANTHER" id="PTHR30629">
    <property type="entry name" value="PROPHAGE INTEGRASE"/>
    <property type="match status" value="1"/>
</dbReference>
<reference evidence="6 7" key="1">
    <citation type="submission" date="2015-09" db="EMBL/GenBank/DDBJ databases">
        <title>Complete genome sequence of Defluviimonas alba cai42t isolated from an oilfield in Xinjiang.</title>
        <authorList>
            <person name="Geng S."/>
            <person name="Pan X."/>
            <person name="Wu X."/>
        </authorList>
    </citation>
    <scope>NUCLEOTIDE SEQUENCE [LARGE SCALE GENOMIC DNA]</scope>
    <source>
        <strain evidence="7">cai42</strain>
    </source>
</reference>
<feature type="domain" description="Tyr recombinase" evidence="5">
    <location>
        <begin position="229"/>
        <end position="430"/>
    </location>
</feature>
<dbReference type="SUPFAM" id="SSF56349">
    <property type="entry name" value="DNA breaking-rejoining enzymes"/>
    <property type="match status" value="1"/>
</dbReference>
<proteinExistence type="inferred from homology"/>
<comment type="similarity">
    <text evidence="1">Belongs to the 'phage' integrase family.</text>
</comment>
<dbReference type="GO" id="GO:0015074">
    <property type="term" value="P:DNA integration"/>
    <property type="evidence" value="ECO:0007669"/>
    <property type="project" value="UniProtKB-KW"/>
</dbReference>
<evidence type="ECO:0000313" key="7">
    <source>
        <dbReference type="Proteomes" id="UP000076128"/>
    </source>
</evidence>
<gene>
    <name evidence="6" type="ORF">AKL17_1013</name>
</gene>
<name>A0A159Z070_9RHOB</name>
<dbReference type="STRING" id="1335048.AKL17_1013"/>
<dbReference type="PANTHER" id="PTHR30629:SF2">
    <property type="entry name" value="PROPHAGE INTEGRASE INTS-RELATED"/>
    <property type="match status" value="1"/>
</dbReference>
<evidence type="ECO:0000256" key="3">
    <source>
        <dbReference type="ARBA" id="ARBA00023172"/>
    </source>
</evidence>
<dbReference type="InterPro" id="IPR050808">
    <property type="entry name" value="Phage_Integrase"/>
</dbReference>
<dbReference type="PATRIC" id="fig|1335048.3.peg.1050"/>
<evidence type="ECO:0000256" key="2">
    <source>
        <dbReference type="ARBA" id="ARBA00022908"/>
    </source>
</evidence>
<dbReference type="Gene3D" id="1.10.443.10">
    <property type="entry name" value="Intergrase catalytic core"/>
    <property type="match status" value="1"/>
</dbReference>
<dbReference type="InterPro" id="IPR011010">
    <property type="entry name" value="DNA_brk_join_enz"/>
</dbReference>
<dbReference type="Pfam" id="PF00589">
    <property type="entry name" value="Phage_integrase"/>
    <property type="match status" value="1"/>
</dbReference>
<dbReference type="Gene3D" id="3.30.160.390">
    <property type="entry name" value="Integrase, DNA-binding domain"/>
    <property type="match status" value="1"/>
</dbReference>
<dbReference type="GO" id="GO:0006310">
    <property type="term" value="P:DNA recombination"/>
    <property type="evidence" value="ECO:0007669"/>
    <property type="project" value="UniProtKB-KW"/>
</dbReference>
<dbReference type="AlphaFoldDB" id="A0A159Z070"/>
<dbReference type="PROSITE" id="PS51898">
    <property type="entry name" value="TYR_RECOMBINASE"/>
    <property type="match status" value="1"/>
</dbReference>
<dbReference type="OrthoDB" id="7615137at2"/>
<feature type="region of interest" description="Disordered" evidence="4">
    <location>
        <begin position="200"/>
        <end position="225"/>
    </location>
</feature>
<evidence type="ECO:0000313" key="6">
    <source>
        <dbReference type="EMBL" id="AMY68272.1"/>
    </source>
</evidence>
<organism evidence="6 7">
    <name type="scientific">Frigidibacter mobilis</name>
    <dbReference type="NCBI Taxonomy" id="1335048"/>
    <lineage>
        <taxon>Bacteria</taxon>
        <taxon>Pseudomonadati</taxon>
        <taxon>Pseudomonadota</taxon>
        <taxon>Alphaproteobacteria</taxon>
        <taxon>Rhodobacterales</taxon>
        <taxon>Paracoccaceae</taxon>
        <taxon>Frigidibacter</taxon>
    </lineage>
</organism>
<dbReference type="RefSeq" id="WP_084739465.1">
    <property type="nucleotide sequence ID" value="NZ_CP012661.1"/>
</dbReference>
<dbReference type="InterPro" id="IPR002104">
    <property type="entry name" value="Integrase_catalytic"/>
</dbReference>
<evidence type="ECO:0000256" key="4">
    <source>
        <dbReference type="SAM" id="MobiDB-lite"/>
    </source>
</evidence>
<accession>A0A159Z070</accession>